<dbReference type="FunFam" id="3.90.700.10:FF:000006">
    <property type="entry name" value="Succinate dehydrogenase flavoprotein subunit"/>
    <property type="match status" value="1"/>
</dbReference>
<dbReference type="Gene3D" id="1.20.58.100">
    <property type="entry name" value="Fumarate reductase/succinate dehydrogenase flavoprotein-like, C-terminal domain"/>
    <property type="match status" value="1"/>
</dbReference>
<dbReference type="Pfam" id="PF00890">
    <property type="entry name" value="FAD_binding_2"/>
    <property type="match status" value="1"/>
</dbReference>
<keyword evidence="8" id="KW-1185">Reference proteome</keyword>
<dbReference type="EC" id="1.-.-.-" evidence="7"/>
<evidence type="ECO:0000259" key="5">
    <source>
        <dbReference type="Pfam" id="PF00890"/>
    </source>
</evidence>
<dbReference type="GO" id="GO:0005886">
    <property type="term" value="C:plasma membrane"/>
    <property type="evidence" value="ECO:0007669"/>
    <property type="project" value="TreeGrafter"/>
</dbReference>
<sequence>MTNIIKNVIGAVADKLDVTTPAAAPAAPPAAASGDHGSGRPFVRPNDAPRNRDILGPAQKAAGYEVGPELDANVPEGDPLTAWARRQDEYKLVNPANRRKMKVIVVGTGLSGSGAAATLGQLGYDVDCFSFHDSPRRAHSVAAQGGINSARARKIDGDSLKRFVKDTVKGGDYRGREADAVRLGIESVKVIDHMYAIGAPFAREYGGQLATRSFGGVQVSRTYYTRGETGQQLEVACYQALEEQIDAGTVKMHNRMEMLDLVVADGRAQGIITRDLLTGEIRGWTAHVVVLCTGGYGSVYHWSTLAKGSNATATWRAHRHGAYFASPCFLQFHPTALPVSQHWQSKTTLMSESLRNDGRIWVPKKAGDDRPANEIPEDERDYYLERKYPSFGNLTPRDVASRNARTQIESGHGVGPLHNSVYLDFKDAINRLGKATIKERYGNLFDMYLDCTGEDPYEVPMRIAPGAHFAMGGLWVDFDQMSNIPGLFVGGEASNNYHGANRLGANSLLSASVDGWFTLPLSVPNYLAGFVGKPVLSTEAPEVRESIAYVEERINKLTNNNGTRRPEWFHRRLGDILYEGCGVSRDEAGLVKALGEIRELREEFWRDVKVVGSDNRLNQELEKAGRVADFLELAEVMVLDALDRRESSGAHFRTEYATPEGEAKRNDDDWCAVSAWETRPDGTHVRHSEPLNFSLIDLQVRDYR</sequence>
<dbReference type="InterPro" id="IPR015939">
    <property type="entry name" value="Fum_Rdtase/Succ_DH_flav-like_C"/>
</dbReference>
<dbReference type="NCBIfam" id="NF005749">
    <property type="entry name" value="PRK07573.1"/>
    <property type="match status" value="1"/>
</dbReference>
<reference evidence="8" key="1">
    <citation type="submission" date="2018-02" db="EMBL/GenBank/DDBJ databases">
        <authorList>
            <person name="Hornung B."/>
        </authorList>
    </citation>
    <scope>NUCLEOTIDE SEQUENCE [LARGE SCALE GENOMIC DNA]</scope>
</reference>
<dbReference type="GO" id="GO:0009061">
    <property type="term" value="P:anaerobic respiration"/>
    <property type="evidence" value="ECO:0007669"/>
    <property type="project" value="TreeGrafter"/>
</dbReference>
<feature type="active site" description="Proton acceptor" evidence="3">
    <location>
        <position position="397"/>
    </location>
</feature>
<dbReference type="GO" id="GO:0000104">
    <property type="term" value="F:succinate dehydrogenase activity"/>
    <property type="evidence" value="ECO:0007669"/>
    <property type="project" value="TreeGrafter"/>
</dbReference>
<organism evidence="7 8">
    <name type="scientific">Propionibacterium ruminifibrarum</name>
    <dbReference type="NCBI Taxonomy" id="1962131"/>
    <lineage>
        <taxon>Bacteria</taxon>
        <taxon>Bacillati</taxon>
        <taxon>Actinomycetota</taxon>
        <taxon>Actinomycetes</taxon>
        <taxon>Propionibacteriales</taxon>
        <taxon>Propionibacteriaceae</taxon>
        <taxon>Propionibacterium</taxon>
    </lineage>
</organism>
<dbReference type="EMBL" id="OMOH01000002">
    <property type="protein sequence ID" value="SPF67470.1"/>
    <property type="molecule type" value="Genomic_DNA"/>
</dbReference>
<gene>
    <name evidence="7" type="ORF">PROPJV5_0424</name>
</gene>
<feature type="domain" description="FAD-dependent oxidoreductase 2 FAD-binding" evidence="5">
    <location>
        <begin position="103"/>
        <end position="508"/>
    </location>
</feature>
<keyword evidence="1" id="KW-0285">Flavoprotein</keyword>
<feature type="domain" description="Fumarate reductase/succinate dehydrogenase flavoprotein-like C-terminal" evidence="6">
    <location>
        <begin position="570"/>
        <end position="703"/>
    </location>
</feature>
<evidence type="ECO:0000256" key="3">
    <source>
        <dbReference type="PIRSR" id="PIRSR630664-50"/>
    </source>
</evidence>
<name>A0A375HY23_9ACTN</name>
<dbReference type="OrthoDB" id="9805351at2"/>
<dbReference type="InterPro" id="IPR027477">
    <property type="entry name" value="Succ_DH/fumarate_Rdtase_cat_sf"/>
</dbReference>
<feature type="region of interest" description="Disordered" evidence="4">
    <location>
        <begin position="23"/>
        <end position="54"/>
    </location>
</feature>
<dbReference type="SUPFAM" id="SSF56425">
    <property type="entry name" value="Succinate dehydrogenase/fumarate reductase flavoprotein, catalytic domain"/>
    <property type="match status" value="1"/>
</dbReference>
<dbReference type="InterPro" id="IPR036188">
    <property type="entry name" value="FAD/NAD-bd_sf"/>
</dbReference>
<dbReference type="Gene3D" id="3.50.50.60">
    <property type="entry name" value="FAD/NAD(P)-binding domain"/>
    <property type="match status" value="1"/>
</dbReference>
<dbReference type="InterPro" id="IPR003953">
    <property type="entry name" value="FAD-dep_OxRdtase_2_FAD-bd"/>
</dbReference>
<evidence type="ECO:0000256" key="1">
    <source>
        <dbReference type="ARBA" id="ARBA00022630"/>
    </source>
</evidence>
<dbReference type="GO" id="GO:0009055">
    <property type="term" value="F:electron transfer activity"/>
    <property type="evidence" value="ECO:0007669"/>
    <property type="project" value="TreeGrafter"/>
</dbReference>
<keyword evidence="2 7" id="KW-0560">Oxidoreductase</keyword>
<dbReference type="Gene3D" id="3.90.700.10">
    <property type="entry name" value="Succinate dehydrogenase/fumarate reductase flavoprotein, catalytic domain"/>
    <property type="match status" value="1"/>
</dbReference>
<dbReference type="AlphaFoldDB" id="A0A375HY23"/>
<evidence type="ECO:0000313" key="8">
    <source>
        <dbReference type="Proteomes" id="UP000265962"/>
    </source>
</evidence>
<dbReference type="GO" id="GO:0033765">
    <property type="term" value="F:steroid dehydrogenase activity, acting on the CH-CH group of donors"/>
    <property type="evidence" value="ECO:0007669"/>
    <property type="project" value="UniProtKB-ARBA"/>
</dbReference>
<evidence type="ECO:0000256" key="2">
    <source>
        <dbReference type="ARBA" id="ARBA00023002"/>
    </source>
</evidence>
<dbReference type="GO" id="GO:0050660">
    <property type="term" value="F:flavin adenine dinucleotide binding"/>
    <property type="evidence" value="ECO:0007669"/>
    <property type="project" value="TreeGrafter"/>
</dbReference>
<dbReference type="RefSeq" id="WP_119714700.1">
    <property type="nucleotide sequence ID" value="NZ_OMOH01000002.1"/>
</dbReference>
<feature type="compositionally biased region" description="Low complexity" evidence="4">
    <location>
        <begin position="23"/>
        <end position="32"/>
    </location>
</feature>
<evidence type="ECO:0000313" key="7">
    <source>
        <dbReference type="EMBL" id="SPF67470.1"/>
    </source>
</evidence>
<dbReference type="Pfam" id="PF02910">
    <property type="entry name" value="Succ_DH_flav_C"/>
    <property type="match status" value="1"/>
</dbReference>
<dbReference type="PANTHER" id="PTHR11632:SF53">
    <property type="entry name" value="SUCCINATE DEHYDROGENASE FLAVOPROTEIN SUBUNIT"/>
    <property type="match status" value="1"/>
</dbReference>
<proteinExistence type="predicted"/>
<dbReference type="InterPro" id="IPR030664">
    <property type="entry name" value="SdhA/FrdA/AprA"/>
</dbReference>
<dbReference type="InterPro" id="IPR011280">
    <property type="entry name" value="Succ_DH/Fum_Rdt_flav_su"/>
</dbReference>
<dbReference type="Proteomes" id="UP000265962">
    <property type="component" value="Unassembled WGS sequence"/>
</dbReference>
<dbReference type="NCBIfam" id="TIGR01811">
    <property type="entry name" value="sdhA_Bsu"/>
    <property type="match status" value="1"/>
</dbReference>
<dbReference type="SUPFAM" id="SSF51905">
    <property type="entry name" value="FAD/NAD(P)-binding domain"/>
    <property type="match status" value="1"/>
</dbReference>
<evidence type="ECO:0000256" key="4">
    <source>
        <dbReference type="SAM" id="MobiDB-lite"/>
    </source>
</evidence>
<dbReference type="FunFam" id="1.20.58.100:FF:000003">
    <property type="entry name" value="Succinate dehydrogenase flavoprotein subunit"/>
    <property type="match status" value="1"/>
</dbReference>
<accession>A0A375HY23</accession>
<dbReference type="SUPFAM" id="SSF46977">
    <property type="entry name" value="Succinate dehydrogenase/fumarate reductase flavoprotein C-terminal domain"/>
    <property type="match status" value="1"/>
</dbReference>
<evidence type="ECO:0000259" key="6">
    <source>
        <dbReference type="Pfam" id="PF02910"/>
    </source>
</evidence>
<dbReference type="InterPro" id="IPR037099">
    <property type="entry name" value="Fum_R/Succ_DH_flav-like_C_sf"/>
</dbReference>
<protein>
    <submittedName>
        <fullName evidence="7">Succinate dehydrogenase/fumarate reductase flavoprotein subunit, low-GC Gram-positive bacteria</fullName>
        <ecNumber evidence="7">1.-.-.-</ecNumber>
    </submittedName>
</protein>
<dbReference type="PANTHER" id="PTHR11632">
    <property type="entry name" value="SUCCINATE DEHYDROGENASE 2 FLAVOPROTEIN SUBUNIT"/>
    <property type="match status" value="1"/>
</dbReference>